<gene>
    <name evidence="9" type="ORF">B7463_g6781</name>
</gene>
<evidence type="ECO:0000256" key="2">
    <source>
        <dbReference type="ARBA" id="ARBA00010992"/>
    </source>
</evidence>
<comment type="similarity">
    <text evidence="2">Belongs to the major facilitator superfamily. Sugar transporter (TC 2.A.1.1) family.</text>
</comment>
<dbReference type="PANTHER" id="PTHR48022:SF68">
    <property type="entry name" value="MAJOR FACILITATOR SUPERFAMILY (MFS) PROFILE DOMAIN-CONTAINING PROTEIN-RELATED"/>
    <property type="match status" value="1"/>
</dbReference>
<dbReference type="GO" id="GO:0005351">
    <property type="term" value="F:carbohydrate:proton symporter activity"/>
    <property type="evidence" value="ECO:0007669"/>
    <property type="project" value="TreeGrafter"/>
</dbReference>
<keyword evidence="5 7" id="KW-1133">Transmembrane helix</keyword>
<evidence type="ECO:0000256" key="1">
    <source>
        <dbReference type="ARBA" id="ARBA00004141"/>
    </source>
</evidence>
<dbReference type="InterPro" id="IPR005828">
    <property type="entry name" value="MFS_sugar_transport-like"/>
</dbReference>
<evidence type="ECO:0000256" key="5">
    <source>
        <dbReference type="ARBA" id="ARBA00022989"/>
    </source>
</evidence>
<dbReference type="EMBL" id="NCSJ02000124">
    <property type="protein sequence ID" value="RFU29565.1"/>
    <property type="molecule type" value="Genomic_DNA"/>
</dbReference>
<proteinExistence type="inferred from homology"/>
<feature type="non-terminal residue" evidence="9">
    <location>
        <position position="483"/>
    </location>
</feature>
<dbReference type="InterPro" id="IPR003663">
    <property type="entry name" value="Sugar/inositol_transpt"/>
</dbReference>
<feature type="transmembrane region" description="Helical" evidence="7">
    <location>
        <begin position="317"/>
        <end position="335"/>
    </location>
</feature>
<dbReference type="GO" id="GO:0016020">
    <property type="term" value="C:membrane"/>
    <property type="evidence" value="ECO:0007669"/>
    <property type="project" value="UniProtKB-SubCell"/>
</dbReference>
<dbReference type="InterPro" id="IPR036259">
    <property type="entry name" value="MFS_trans_sf"/>
</dbReference>
<accession>A0A3E2H837</accession>
<feature type="transmembrane region" description="Helical" evidence="7">
    <location>
        <begin position="347"/>
        <end position="371"/>
    </location>
</feature>
<feature type="non-terminal residue" evidence="9">
    <location>
        <position position="1"/>
    </location>
</feature>
<dbReference type="SUPFAM" id="SSF103473">
    <property type="entry name" value="MFS general substrate transporter"/>
    <property type="match status" value="1"/>
</dbReference>
<evidence type="ECO:0000256" key="3">
    <source>
        <dbReference type="ARBA" id="ARBA00022448"/>
    </source>
</evidence>
<dbReference type="PANTHER" id="PTHR48022">
    <property type="entry name" value="PLASTIDIC GLUCOSE TRANSPORTER 4"/>
    <property type="match status" value="1"/>
</dbReference>
<feature type="transmembrane region" description="Helical" evidence="7">
    <location>
        <begin position="38"/>
        <end position="62"/>
    </location>
</feature>
<feature type="transmembrane region" description="Helical" evidence="7">
    <location>
        <begin position="413"/>
        <end position="431"/>
    </location>
</feature>
<name>A0A3E2H837_SCYLI</name>
<comment type="subcellular location">
    <subcellularLocation>
        <location evidence="1">Membrane</location>
        <topology evidence="1">Multi-pass membrane protein</topology>
    </subcellularLocation>
</comment>
<evidence type="ECO:0000256" key="7">
    <source>
        <dbReference type="SAM" id="Phobius"/>
    </source>
</evidence>
<keyword evidence="4 7" id="KW-0812">Transmembrane</keyword>
<organism evidence="9 10">
    <name type="scientific">Scytalidium lignicola</name>
    <name type="common">Hyphomycete</name>
    <dbReference type="NCBI Taxonomy" id="5539"/>
    <lineage>
        <taxon>Eukaryota</taxon>
        <taxon>Fungi</taxon>
        <taxon>Dikarya</taxon>
        <taxon>Ascomycota</taxon>
        <taxon>Pezizomycotina</taxon>
        <taxon>Leotiomycetes</taxon>
        <taxon>Leotiomycetes incertae sedis</taxon>
        <taxon>Scytalidium</taxon>
    </lineage>
</organism>
<evidence type="ECO:0000313" key="9">
    <source>
        <dbReference type="EMBL" id="RFU29565.1"/>
    </source>
</evidence>
<keyword evidence="10" id="KW-1185">Reference proteome</keyword>
<keyword evidence="3" id="KW-0813">Transport</keyword>
<sequence>MRQAFLMFGYDAGVLSGVQDTKPYLDAIGNPQRHSTTIIPMIASSYTLGTWAMSMVITFIALPMGRRNCILLGNVLVIIGGAIQASSFSVAQIIVGRLLCGFGVGFITSTVPTYIAEMSIKSTERGPAVAFQLAVTLTGVALSSWLDFGFTRMTNQVSWRFPIAFQTFLASLSLVGMLLLPDTPRWYYVQDRMEEGDRILSALHDLPIDDEHVQYQKREILEVIALEKSQKPFNLVTLIWDNTELQAGRRLRTSFLILALQQLMGVNMLVYYSTVIFSQVGLSPLLSSLLAAVMNTIFATGSWLLPGTIERVGRRTIMLWCAIIDTIFMVIFVIMVNLPHKTLATQWTAVACVIVFIFFFGYGWMGISWLYGPEIAPLRYRHLGGAFGTMGFSSFTFVTVFAGGIAITRVGPMIWIWQAISCALAVVFVWYNCPETSGKTLEEIDHIFMKNGGSGEANLDLGWDQEPVKEESAEQVEKLDDEA</sequence>
<dbReference type="Gene3D" id="1.20.1250.20">
    <property type="entry name" value="MFS general substrate transporter like domains"/>
    <property type="match status" value="1"/>
</dbReference>
<feature type="transmembrane region" description="Helical" evidence="7">
    <location>
        <begin position="69"/>
        <end position="88"/>
    </location>
</feature>
<dbReference type="PROSITE" id="PS50850">
    <property type="entry name" value="MFS"/>
    <property type="match status" value="1"/>
</dbReference>
<evidence type="ECO:0000256" key="4">
    <source>
        <dbReference type="ARBA" id="ARBA00022692"/>
    </source>
</evidence>
<evidence type="ECO:0000313" key="10">
    <source>
        <dbReference type="Proteomes" id="UP000258309"/>
    </source>
</evidence>
<dbReference type="Proteomes" id="UP000258309">
    <property type="component" value="Unassembled WGS sequence"/>
</dbReference>
<feature type="transmembrane region" description="Helical" evidence="7">
    <location>
        <begin position="285"/>
        <end position="305"/>
    </location>
</feature>
<feature type="transmembrane region" description="Helical" evidence="7">
    <location>
        <begin position="128"/>
        <end position="146"/>
    </location>
</feature>
<feature type="domain" description="Major facilitator superfamily (MFS) profile" evidence="8">
    <location>
        <begin position="1"/>
        <end position="437"/>
    </location>
</feature>
<dbReference type="AlphaFoldDB" id="A0A3E2H837"/>
<feature type="transmembrane region" description="Helical" evidence="7">
    <location>
        <begin position="94"/>
        <end position="116"/>
    </location>
</feature>
<dbReference type="InterPro" id="IPR020846">
    <property type="entry name" value="MFS_dom"/>
</dbReference>
<keyword evidence="6 7" id="KW-0472">Membrane</keyword>
<dbReference type="Pfam" id="PF00083">
    <property type="entry name" value="Sugar_tr"/>
    <property type="match status" value="1"/>
</dbReference>
<dbReference type="PRINTS" id="PR00171">
    <property type="entry name" value="SUGRTRNSPORT"/>
</dbReference>
<feature type="transmembrane region" description="Helical" evidence="7">
    <location>
        <begin position="255"/>
        <end position="273"/>
    </location>
</feature>
<dbReference type="OrthoDB" id="6133115at2759"/>
<dbReference type="InterPro" id="IPR050360">
    <property type="entry name" value="MFS_Sugar_Transporters"/>
</dbReference>
<evidence type="ECO:0000256" key="6">
    <source>
        <dbReference type="ARBA" id="ARBA00023136"/>
    </source>
</evidence>
<reference evidence="9 10" key="1">
    <citation type="submission" date="2018-05" db="EMBL/GenBank/DDBJ databases">
        <title>Draft genome sequence of Scytalidium lignicola DSM 105466, a ubiquitous saprotrophic fungus.</title>
        <authorList>
            <person name="Buettner E."/>
            <person name="Gebauer A.M."/>
            <person name="Hofrichter M."/>
            <person name="Liers C."/>
            <person name="Kellner H."/>
        </authorList>
    </citation>
    <scope>NUCLEOTIDE SEQUENCE [LARGE SCALE GENOMIC DNA]</scope>
    <source>
        <strain evidence="9 10">DSM 105466</strain>
    </source>
</reference>
<comment type="caution">
    <text evidence="9">The sequence shown here is derived from an EMBL/GenBank/DDBJ whole genome shotgun (WGS) entry which is preliminary data.</text>
</comment>
<feature type="transmembrane region" description="Helical" evidence="7">
    <location>
        <begin position="158"/>
        <end position="180"/>
    </location>
</feature>
<evidence type="ECO:0000259" key="8">
    <source>
        <dbReference type="PROSITE" id="PS50850"/>
    </source>
</evidence>
<protein>
    <recommendedName>
        <fullName evidence="8">Major facilitator superfamily (MFS) profile domain-containing protein</fullName>
    </recommendedName>
</protein>
<feature type="transmembrane region" description="Helical" evidence="7">
    <location>
        <begin position="383"/>
        <end position="407"/>
    </location>
</feature>